<dbReference type="RefSeq" id="WP_184403640.1">
    <property type="nucleotide sequence ID" value="NZ_JACHHJ010000002.1"/>
</dbReference>
<protein>
    <submittedName>
        <fullName evidence="1">Uncharacterized protein</fullName>
    </submittedName>
</protein>
<dbReference type="EMBL" id="JACHHJ010000002">
    <property type="protein sequence ID" value="MBB6449649.1"/>
    <property type="molecule type" value="Genomic_DNA"/>
</dbReference>
<sequence length="81" mass="9101">MSEKNSMKKIMNRRVIGDKSHNTIPNNIMTRLFNSIRQLHPFFLDIRTSESIQLKALPGDASAQAFKGSKIVFDISVGVPI</sequence>
<evidence type="ECO:0000313" key="1">
    <source>
        <dbReference type="EMBL" id="MBB6449649.1"/>
    </source>
</evidence>
<accession>A0A841PLL5</accession>
<reference evidence="1 2" key="1">
    <citation type="submission" date="2020-08" db="EMBL/GenBank/DDBJ databases">
        <title>Genomic Encyclopedia of Type Strains, Phase IV (KMG-IV): sequencing the most valuable type-strain genomes for metagenomic binning, comparative biology and taxonomic classification.</title>
        <authorList>
            <person name="Goeker M."/>
        </authorList>
    </citation>
    <scope>NUCLEOTIDE SEQUENCE [LARGE SCALE GENOMIC DNA]</scope>
    <source>
        <strain evidence="1 2">DSM 21769</strain>
    </source>
</reference>
<organism evidence="1 2">
    <name type="scientific">Geomicrobium halophilum</name>
    <dbReference type="NCBI Taxonomy" id="549000"/>
    <lineage>
        <taxon>Bacteria</taxon>
        <taxon>Bacillati</taxon>
        <taxon>Bacillota</taxon>
        <taxon>Bacilli</taxon>
        <taxon>Bacillales</taxon>
        <taxon>Geomicrobium</taxon>
    </lineage>
</organism>
<keyword evidence="2" id="KW-1185">Reference proteome</keyword>
<proteinExistence type="predicted"/>
<dbReference type="Proteomes" id="UP000568839">
    <property type="component" value="Unassembled WGS sequence"/>
</dbReference>
<evidence type="ECO:0000313" key="2">
    <source>
        <dbReference type="Proteomes" id="UP000568839"/>
    </source>
</evidence>
<name>A0A841PLL5_9BACL</name>
<gene>
    <name evidence="1" type="ORF">HNR44_001627</name>
</gene>
<comment type="caution">
    <text evidence="1">The sequence shown here is derived from an EMBL/GenBank/DDBJ whole genome shotgun (WGS) entry which is preliminary data.</text>
</comment>
<dbReference type="AlphaFoldDB" id="A0A841PLL5"/>